<organism evidence="10 11">
    <name type="scientific">Pan troglodytes</name>
    <name type="common">Chimpanzee</name>
    <dbReference type="NCBI Taxonomy" id="9598"/>
    <lineage>
        <taxon>Eukaryota</taxon>
        <taxon>Metazoa</taxon>
        <taxon>Chordata</taxon>
        <taxon>Craniata</taxon>
        <taxon>Vertebrata</taxon>
        <taxon>Euteleostomi</taxon>
        <taxon>Mammalia</taxon>
        <taxon>Eutheria</taxon>
        <taxon>Euarchontoglires</taxon>
        <taxon>Primates</taxon>
        <taxon>Haplorrhini</taxon>
        <taxon>Catarrhini</taxon>
        <taxon>Hominidae</taxon>
        <taxon>Pan</taxon>
    </lineage>
</organism>
<keyword evidence="5" id="KW-0206">Cytoskeleton</keyword>
<evidence type="ECO:0000313" key="10">
    <source>
        <dbReference type="EMBL" id="PNI46616.1"/>
    </source>
</evidence>
<keyword evidence="2" id="KW-0963">Cytoplasm</keyword>
<feature type="non-terminal residue" evidence="10">
    <location>
        <position position="1"/>
    </location>
</feature>
<evidence type="ECO:0000256" key="1">
    <source>
        <dbReference type="ARBA" id="ARBA00004607"/>
    </source>
</evidence>
<dbReference type="PANTHER" id="PTHR34252">
    <property type="entry name" value="UPF0705 PROTEIN C11ORF49"/>
    <property type="match status" value="1"/>
</dbReference>
<comment type="function">
    <text evidence="8">Regulator of the tubulin polyglutamylase complex (TPGC) that controls cytoskeletal organization, nuclear shape, and cilium disassembly by balancing microtubule and actin assembly. Regulates the assembly and stability of the TPGC and thereby modulates polyglutamylation of the microtubule, which antagonizes MAP4 binding.</text>
</comment>
<evidence type="ECO:0000313" key="11">
    <source>
        <dbReference type="Proteomes" id="UP000236370"/>
    </source>
</evidence>
<dbReference type="EMBL" id="NBAG03000291">
    <property type="protein sequence ID" value="PNI46616.1"/>
    <property type="molecule type" value="Genomic_DNA"/>
</dbReference>
<evidence type="ECO:0000256" key="5">
    <source>
        <dbReference type="ARBA" id="ARBA00023212"/>
    </source>
</evidence>
<reference evidence="10 11" key="1">
    <citation type="submission" date="2017-12" db="EMBL/GenBank/DDBJ databases">
        <title>High-resolution comparative analysis of great ape genomes.</title>
        <authorList>
            <person name="Pollen A."/>
            <person name="Hastie A."/>
            <person name="Hormozdiari F."/>
            <person name="Dougherty M."/>
            <person name="Liu R."/>
            <person name="Chaisson M."/>
            <person name="Hoppe E."/>
            <person name="Hill C."/>
            <person name="Pang A."/>
            <person name="Hillier L."/>
            <person name="Baker C."/>
            <person name="Armstrong J."/>
            <person name="Shendure J."/>
            <person name="Paten B."/>
            <person name="Wilson R."/>
            <person name="Chao H."/>
            <person name="Schneider V."/>
            <person name="Ventura M."/>
            <person name="Kronenberg Z."/>
            <person name="Murali S."/>
            <person name="Gordon D."/>
            <person name="Cantsilieris S."/>
            <person name="Munson K."/>
            <person name="Nelson B."/>
            <person name="Raja A."/>
            <person name="Underwood J."/>
            <person name="Diekhans M."/>
            <person name="Fiddes I."/>
            <person name="Haussler D."/>
            <person name="Eichler E."/>
        </authorList>
    </citation>
    <scope>NUCLEOTIDE SEQUENCE [LARGE SCALE GENOMIC DNA]</scope>
    <source>
        <strain evidence="10">Yerkes chimp pedigree #C0471</strain>
    </source>
</reference>
<keyword evidence="3" id="KW-0597">Phosphoprotein</keyword>
<comment type="subcellular location">
    <subcellularLocation>
        <location evidence="1">Cytoplasm</location>
        <location evidence="1">Cytoskeleton</location>
        <location evidence="1">Microtubule organizing center</location>
        <location evidence="1">Centrosome</location>
        <location evidence="1">Centriolar satellite</location>
    </subcellularLocation>
</comment>
<sequence>HNRVSFLRAFWRCFRTVGKNGDLLTMKEYHCLLQLLCPDFPLELTQKAARFSLSPSGLCSWTMPWTA</sequence>
<dbReference type="PANTHER" id="PTHR34252:SF1">
    <property type="entry name" value="CENTRIOLAR SATELLITE-ASSOCIATED TUBULIN POLYGLUTAMYLASE COMPLEX REGULATOR 1"/>
    <property type="match status" value="1"/>
</dbReference>
<evidence type="ECO:0000256" key="4">
    <source>
        <dbReference type="ARBA" id="ARBA00022701"/>
    </source>
</evidence>
<comment type="similarity">
    <text evidence="6">Belongs to the CSTPP1 family.</text>
</comment>
<name>A0A2J8LH84_PANTR</name>
<accession>A0A2J8LH84</accession>
<evidence type="ECO:0000256" key="3">
    <source>
        <dbReference type="ARBA" id="ARBA00022553"/>
    </source>
</evidence>
<gene>
    <name evidence="10" type="ORF">CK820_G0028907</name>
</gene>
<evidence type="ECO:0000256" key="6">
    <source>
        <dbReference type="ARBA" id="ARBA00033750"/>
    </source>
</evidence>
<dbReference type="GO" id="GO:0005874">
    <property type="term" value="C:microtubule"/>
    <property type="evidence" value="ECO:0007669"/>
    <property type="project" value="UniProtKB-KW"/>
</dbReference>
<dbReference type="InterPro" id="IPR038968">
    <property type="entry name" value="CSTPP1"/>
</dbReference>
<evidence type="ECO:0000256" key="7">
    <source>
        <dbReference type="ARBA" id="ARBA00033769"/>
    </source>
</evidence>
<evidence type="ECO:0000256" key="2">
    <source>
        <dbReference type="ARBA" id="ARBA00022490"/>
    </source>
</evidence>
<dbReference type="GO" id="GO:0034451">
    <property type="term" value="C:centriolar satellite"/>
    <property type="evidence" value="ECO:0007669"/>
    <property type="project" value="UniProtKB-SubCell"/>
</dbReference>
<dbReference type="Proteomes" id="UP000236370">
    <property type="component" value="Unassembled WGS sequence"/>
</dbReference>
<keyword evidence="4" id="KW-0493">Microtubule</keyword>
<comment type="caution">
    <text evidence="10">The sequence shown here is derived from an EMBL/GenBank/DDBJ whole genome shotgun (WGS) entry which is preliminary data.</text>
</comment>
<dbReference type="AlphaFoldDB" id="A0A2J8LH84"/>
<evidence type="ECO:0000256" key="9">
    <source>
        <dbReference type="ARBA" id="ARBA00046566"/>
    </source>
</evidence>
<proteinExistence type="inferred from homology"/>
<protein>
    <recommendedName>
        <fullName evidence="7">Centriolar satellite-associated tubulin polyglutamylase complex regulator 1</fullName>
    </recommendedName>
</protein>
<comment type="subunit">
    <text evidence="9">Interacts with PCM1. Interacts with TTLL1, TPGS1, TPGS2 and LRRC49; the interactions link CSTPP1 to the complex TPGC. Binds to alpha-tubulin.</text>
</comment>
<evidence type="ECO:0000256" key="8">
    <source>
        <dbReference type="ARBA" id="ARBA00045673"/>
    </source>
</evidence>